<dbReference type="GO" id="GO:0016020">
    <property type="term" value="C:membrane"/>
    <property type="evidence" value="ECO:0007669"/>
    <property type="project" value="UniProtKB-SubCell"/>
</dbReference>
<dbReference type="RefSeq" id="XP_001484233.2">
    <property type="nucleotide sequence ID" value="XM_001484183.1"/>
</dbReference>
<keyword evidence="11" id="KW-1185">Reference proteome</keyword>
<comment type="subcellular location">
    <subcellularLocation>
        <location evidence="1">Membrane</location>
        <topology evidence="1">Multi-pass membrane protein</topology>
    </subcellularLocation>
</comment>
<feature type="transmembrane region" description="Helical" evidence="9">
    <location>
        <begin position="218"/>
        <end position="237"/>
    </location>
</feature>
<dbReference type="InterPro" id="IPR004813">
    <property type="entry name" value="OPT"/>
</dbReference>
<feature type="transmembrane region" description="Helical" evidence="9">
    <location>
        <begin position="853"/>
        <end position="876"/>
    </location>
</feature>
<evidence type="ECO:0000256" key="4">
    <source>
        <dbReference type="ARBA" id="ARBA00022692"/>
    </source>
</evidence>
<keyword evidence="3" id="KW-0813">Transport</keyword>
<feature type="transmembrane region" description="Helical" evidence="9">
    <location>
        <begin position="655"/>
        <end position="679"/>
    </location>
</feature>
<proteinExistence type="inferred from homology"/>
<keyword evidence="7 9" id="KW-1133">Transmembrane helix</keyword>
<evidence type="ECO:0000256" key="8">
    <source>
        <dbReference type="ARBA" id="ARBA00023136"/>
    </source>
</evidence>
<protein>
    <recommendedName>
        <fullName evidence="12">OPT family small oligopeptide transporter</fullName>
    </recommendedName>
</protein>
<evidence type="ECO:0000256" key="1">
    <source>
        <dbReference type="ARBA" id="ARBA00004141"/>
    </source>
</evidence>
<dbReference type="GO" id="GO:0015031">
    <property type="term" value="P:protein transport"/>
    <property type="evidence" value="ECO:0007669"/>
    <property type="project" value="UniProtKB-KW"/>
</dbReference>
<feature type="transmembrane region" description="Helical" evidence="9">
    <location>
        <begin position="322"/>
        <end position="343"/>
    </location>
</feature>
<gene>
    <name evidence="10" type="ORF">PGUG_03614</name>
</gene>
<dbReference type="VEuPathDB" id="FungiDB:PGUG_03614"/>
<keyword evidence="8 9" id="KW-0472">Membrane</keyword>
<evidence type="ECO:0000256" key="6">
    <source>
        <dbReference type="ARBA" id="ARBA00022927"/>
    </source>
</evidence>
<dbReference type="EMBL" id="CH408158">
    <property type="protein sequence ID" value="EDK39516.2"/>
    <property type="molecule type" value="Genomic_DNA"/>
</dbReference>
<reference evidence="10 11" key="1">
    <citation type="journal article" date="2009" name="Nature">
        <title>Evolution of pathogenicity and sexual reproduction in eight Candida genomes.</title>
        <authorList>
            <person name="Butler G."/>
            <person name="Rasmussen M.D."/>
            <person name="Lin M.F."/>
            <person name="Santos M.A."/>
            <person name="Sakthikumar S."/>
            <person name="Munro C.A."/>
            <person name="Rheinbay E."/>
            <person name="Grabherr M."/>
            <person name="Forche A."/>
            <person name="Reedy J.L."/>
            <person name="Agrafioti I."/>
            <person name="Arnaud M.B."/>
            <person name="Bates S."/>
            <person name="Brown A.J."/>
            <person name="Brunke S."/>
            <person name="Costanzo M.C."/>
            <person name="Fitzpatrick D.A."/>
            <person name="de Groot P.W."/>
            <person name="Harris D."/>
            <person name="Hoyer L.L."/>
            <person name="Hube B."/>
            <person name="Klis F.M."/>
            <person name="Kodira C."/>
            <person name="Lennard N."/>
            <person name="Logue M.E."/>
            <person name="Martin R."/>
            <person name="Neiman A.M."/>
            <person name="Nikolaou E."/>
            <person name="Quail M.A."/>
            <person name="Quinn J."/>
            <person name="Santos M.C."/>
            <person name="Schmitzberger F.F."/>
            <person name="Sherlock G."/>
            <person name="Shah P."/>
            <person name="Silverstein K.A."/>
            <person name="Skrzypek M.S."/>
            <person name="Soll D."/>
            <person name="Staggs R."/>
            <person name="Stansfield I."/>
            <person name="Stumpf M.P."/>
            <person name="Sudbery P.E."/>
            <person name="Srikantha T."/>
            <person name="Zeng Q."/>
            <person name="Berman J."/>
            <person name="Berriman M."/>
            <person name="Heitman J."/>
            <person name="Gow N.A."/>
            <person name="Lorenz M.C."/>
            <person name="Birren B.W."/>
            <person name="Kellis M."/>
            <person name="Cuomo C.A."/>
        </authorList>
    </citation>
    <scope>NUCLEOTIDE SEQUENCE [LARGE SCALE GENOMIC DNA]</scope>
    <source>
        <strain evidence="11">ATCC 6260 / CBS 566 / DSM 6381 / JCM 1539 / NBRC 10279 / NRRL Y-324</strain>
    </source>
</reference>
<feature type="transmembrane region" description="Helical" evidence="9">
    <location>
        <begin position="388"/>
        <end position="408"/>
    </location>
</feature>
<keyword evidence="5" id="KW-0571">Peptide transport</keyword>
<dbReference type="OMA" id="ARINGWS"/>
<dbReference type="OrthoDB" id="9986677at2759"/>
<evidence type="ECO:0000313" key="11">
    <source>
        <dbReference type="Proteomes" id="UP000001997"/>
    </source>
</evidence>
<evidence type="ECO:0000256" key="7">
    <source>
        <dbReference type="ARBA" id="ARBA00022989"/>
    </source>
</evidence>
<evidence type="ECO:0000256" key="9">
    <source>
        <dbReference type="SAM" id="Phobius"/>
    </source>
</evidence>
<evidence type="ECO:0000313" key="10">
    <source>
        <dbReference type="EMBL" id="EDK39516.2"/>
    </source>
</evidence>
<dbReference type="HOGENOM" id="CLU_004965_1_0_1"/>
<evidence type="ECO:0008006" key="12">
    <source>
        <dbReference type="Google" id="ProtNLM"/>
    </source>
</evidence>
<dbReference type="NCBIfam" id="TIGR00728">
    <property type="entry name" value="OPT_sfam"/>
    <property type="match status" value="1"/>
</dbReference>
<dbReference type="GeneID" id="5125823"/>
<evidence type="ECO:0000256" key="5">
    <source>
        <dbReference type="ARBA" id="ARBA00022856"/>
    </source>
</evidence>
<comment type="similarity">
    <text evidence="2">Belongs to the oligopeptide OPT transporter family.</text>
</comment>
<dbReference type="Proteomes" id="UP000001997">
    <property type="component" value="Unassembled WGS sequence"/>
</dbReference>
<feature type="transmembrane region" description="Helical" evidence="9">
    <location>
        <begin position="778"/>
        <end position="800"/>
    </location>
</feature>
<dbReference type="eggNOG" id="KOG2262">
    <property type="taxonomic scope" value="Eukaryota"/>
</dbReference>
<keyword evidence="6" id="KW-0653">Protein transport</keyword>
<feature type="transmembrane region" description="Helical" evidence="9">
    <location>
        <begin position="812"/>
        <end position="841"/>
    </location>
</feature>
<dbReference type="InterPro" id="IPR004648">
    <property type="entry name" value="Oligpept_transpt"/>
</dbReference>
<accession>A5DK13</accession>
<feature type="transmembrane region" description="Helical" evidence="9">
    <location>
        <begin position="709"/>
        <end position="729"/>
    </location>
</feature>
<dbReference type="FunCoup" id="A5DK13">
    <property type="interactions" value="31"/>
</dbReference>
<evidence type="ECO:0000256" key="3">
    <source>
        <dbReference type="ARBA" id="ARBA00022448"/>
    </source>
</evidence>
<dbReference type="InParanoid" id="A5DK13"/>
<dbReference type="NCBIfam" id="TIGR00727">
    <property type="entry name" value="ISP4_OPT"/>
    <property type="match status" value="1"/>
</dbReference>
<feature type="transmembrane region" description="Helical" evidence="9">
    <location>
        <begin position="601"/>
        <end position="621"/>
    </location>
</feature>
<dbReference type="GO" id="GO:0035673">
    <property type="term" value="F:oligopeptide transmembrane transporter activity"/>
    <property type="evidence" value="ECO:0007669"/>
    <property type="project" value="InterPro"/>
</dbReference>
<sequence>MSVSPVRSTISPLAGITSTGSRLNAVDHEVDLSALQSSDIALGDVGASFTEDQKFFILRRMYLDGLLSLEHLPPSATFLIEKMESLTEEESLEILREYLVNFEDDCNISTADYNLIQRLVALAAADFGTSDGIKEKLGRQIDGKSEAADDSVEVGSSSAVDEDLPKADIQYEYHKITDLPFQLKVEVGLIAYHSPYATVRSVTEPYDDPTVPCETIRVYVVGIIWTAVGSVINQFFIERQPSISFDASVAQVFIYPSGVLLSYILPKWSLKVWKYSFDLNPGPWTYKEQMLATLCYSISGASPYAASNILVQKMPIFYNNQWVDFGYQVLLILSSQFLGFGLAGIMRRFVVYPVQSIWPTILPTIALNKALTLPEKKENIHGWTISRYYFFFATFFGSFLYFWIPNYLAQFLSTFNWMTWIKPTNLNLANITGSVSGLGLNPISTFDWNILNYGLPLTIPFYSTMNQTIGWIVGFVSIVGVYYSNHLWTQYIPINTNGLYTNTGKPYAVTQVLNEKGLFDEAKYQEIGPPFYSAASLVGYGAFFAIYPFAFVYELVVNWKVNSFALKSLFQTIKNFHRSNYEGFNDPFSRSMARYKEVPDWVFILILVISIVLSILCVKLYPAETPVWGIFFALGINFVFLIPLASIYSRTGFSFGLNVLVELIVGYALPGNGLALMYIKAIGYNIDGQAENYITNQKLAHYVRIPPWSIFRVQIVSVFICCFITLGILSFQMNDINDYCDPLNKQKFTCAYSRTFYAASVLWGVIGPKRVFNGLYPILRYCFLIGFLLTIPAILFKWYGPKKYTKYFQPTVIIGGCTVFAPYNLSYFIGGLYLAIAFMWYLKERKPGWWEKYNYLFSAGMTAGVAFSGIIIFFAVQYHDKSIIWWENTVMYAGLDGLGVAALNATISAPDGYFGPRKGHFP</sequence>
<name>A5DK13_PICGU</name>
<dbReference type="Pfam" id="PF03169">
    <property type="entry name" value="OPT"/>
    <property type="match status" value="1"/>
</dbReference>
<dbReference type="KEGG" id="pgu:PGUG_03614"/>
<organism evidence="10 11">
    <name type="scientific">Meyerozyma guilliermondii (strain ATCC 6260 / CBS 566 / DSM 6381 / JCM 1539 / NBRC 10279 / NRRL Y-324)</name>
    <name type="common">Yeast</name>
    <name type="synonym">Candida guilliermondii</name>
    <dbReference type="NCBI Taxonomy" id="294746"/>
    <lineage>
        <taxon>Eukaryota</taxon>
        <taxon>Fungi</taxon>
        <taxon>Dikarya</taxon>
        <taxon>Ascomycota</taxon>
        <taxon>Saccharomycotina</taxon>
        <taxon>Pichiomycetes</taxon>
        <taxon>Debaryomycetaceae</taxon>
        <taxon>Meyerozyma</taxon>
    </lineage>
</organism>
<keyword evidence="4 9" id="KW-0812">Transmembrane</keyword>
<dbReference type="PANTHER" id="PTHR22601">
    <property type="entry name" value="ISP4 LIKE PROTEIN"/>
    <property type="match status" value="1"/>
</dbReference>
<evidence type="ECO:0000256" key="2">
    <source>
        <dbReference type="ARBA" id="ARBA00008807"/>
    </source>
</evidence>
<feature type="transmembrane region" description="Helical" evidence="9">
    <location>
        <begin position="749"/>
        <end position="766"/>
    </location>
</feature>
<feature type="transmembrane region" description="Helical" evidence="9">
    <location>
        <begin position="627"/>
        <end position="648"/>
    </location>
</feature>
<feature type="transmembrane region" description="Helical" evidence="9">
    <location>
        <begin position="249"/>
        <end position="270"/>
    </location>
</feature>
<dbReference type="AlphaFoldDB" id="A5DK13"/>
<feature type="transmembrane region" description="Helical" evidence="9">
    <location>
        <begin position="537"/>
        <end position="557"/>
    </location>
</feature>